<name>A0A562IZS3_9GAMM</name>
<dbReference type="AlphaFoldDB" id="A0A562IZS3"/>
<evidence type="ECO:0000313" key="1">
    <source>
        <dbReference type="EMBL" id="TWH76448.1"/>
    </source>
</evidence>
<keyword evidence="2" id="KW-1185">Reference proteome</keyword>
<comment type="caution">
    <text evidence="1">The sequence shown here is derived from an EMBL/GenBank/DDBJ whole genome shotgun (WGS) entry which is preliminary data.</text>
</comment>
<sequence>MELRAGRIALSQIVDEWLEHQPLNPRLLATELAELIRSLSKPGTLLPADCALLVGPSDVQAKPDALTLWGIAEYFDALGQGRTPSTVATTQGRARASAVLVARYWIDRLVKEATDRALIANGLMHSMTASAPTQGNTALAQNSPQFISGSDPTCLAIREHQQRAEGEHTASQQLDTERTARHNAELKAQSLKEALIGRDTQLQQIAEEKEHWRRALIEERRRTTQLQAVLDQYAGIVAFMNPDNPLSPPEGRRLVSAWCDLTENGTLDLVTDTGIGLKVHCQRWLDQHFGQSLNSVVSRFTWALGWPARKRGGAVARYPEKKM</sequence>
<proteinExistence type="predicted"/>
<dbReference type="RefSeq" id="WP_144570251.1">
    <property type="nucleotide sequence ID" value="NZ_VLKG01000002.1"/>
</dbReference>
<dbReference type="OrthoDB" id="6903993at2"/>
<protein>
    <submittedName>
        <fullName evidence="1">Uncharacterized protein</fullName>
    </submittedName>
</protein>
<accession>A0A562IZS3</accession>
<gene>
    <name evidence="1" type="ORF">LX59_00485</name>
</gene>
<reference evidence="1 2" key="1">
    <citation type="submission" date="2019-07" db="EMBL/GenBank/DDBJ databases">
        <title>Genomic Encyclopedia of Type Strains, Phase I: the one thousand microbial genomes (KMG-I) project.</title>
        <authorList>
            <person name="Kyrpides N."/>
        </authorList>
    </citation>
    <scope>NUCLEOTIDE SEQUENCE [LARGE SCALE GENOMIC DNA]</scope>
    <source>
        <strain evidence="1 2">DSM 375</strain>
    </source>
</reference>
<organism evidence="1 2">
    <name type="scientific">Azomonas agilis</name>
    <dbReference type="NCBI Taxonomy" id="116849"/>
    <lineage>
        <taxon>Bacteria</taxon>
        <taxon>Pseudomonadati</taxon>
        <taxon>Pseudomonadota</taxon>
        <taxon>Gammaproteobacteria</taxon>
        <taxon>Pseudomonadales</taxon>
        <taxon>Pseudomonadaceae</taxon>
        <taxon>Azomonas</taxon>
    </lineage>
</organism>
<dbReference type="Proteomes" id="UP000319627">
    <property type="component" value="Unassembled WGS sequence"/>
</dbReference>
<dbReference type="EMBL" id="VLKG01000002">
    <property type="protein sequence ID" value="TWH76448.1"/>
    <property type="molecule type" value="Genomic_DNA"/>
</dbReference>
<evidence type="ECO:0000313" key="2">
    <source>
        <dbReference type="Proteomes" id="UP000319627"/>
    </source>
</evidence>